<gene>
    <name evidence="1" type="ORF">A605_09350</name>
</gene>
<dbReference type="STRING" id="1121362.A605_09350"/>
<name>M1NTR8_9CORY</name>
<keyword evidence="2" id="KW-1185">Reference proteome</keyword>
<organism evidence="1 2">
    <name type="scientific">Corynebacterium halotolerans YIM 70093 = DSM 44683</name>
    <dbReference type="NCBI Taxonomy" id="1121362"/>
    <lineage>
        <taxon>Bacteria</taxon>
        <taxon>Bacillati</taxon>
        <taxon>Actinomycetota</taxon>
        <taxon>Actinomycetes</taxon>
        <taxon>Mycobacteriales</taxon>
        <taxon>Corynebacteriaceae</taxon>
        <taxon>Corynebacterium</taxon>
    </lineage>
</organism>
<dbReference type="AlphaFoldDB" id="M1NTR8"/>
<accession>M1NTR8</accession>
<dbReference type="GO" id="GO:0016740">
    <property type="term" value="F:transferase activity"/>
    <property type="evidence" value="ECO:0007669"/>
    <property type="project" value="UniProtKB-KW"/>
</dbReference>
<evidence type="ECO:0000313" key="2">
    <source>
        <dbReference type="Proteomes" id="UP000011723"/>
    </source>
</evidence>
<sequence>MGLTVVLADEIRGGGPPRTRDFQFGEWLRTGLLDGELPGPETDPDVTVLIASALADH</sequence>
<evidence type="ECO:0000313" key="1">
    <source>
        <dbReference type="EMBL" id="AGF72872.1"/>
    </source>
</evidence>
<protein>
    <submittedName>
        <fullName evidence="1">Nucleotidyltransferase family protein</fullName>
    </submittedName>
</protein>
<dbReference type="PATRIC" id="fig|1121362.3.peg.1888"/>
<dbReference type="HOGENOM" id="CLU_2988977_0_0_11"/>
<proteinExistence type="predicted"/>
<keyword evidence="1" id="KW-0808">Transferase</keyword>
<reference evidence="1 2" key="1">
    <citation type="journal article" date="2012" name="Stand. Genomic Sci.">
        <title>Genome sequence of the halotolerant bacterium Corynebacterium halotolerans type strain YIM 70093(T) (= DSM 44683(T)).</title>
        <authorList>
            <person name="Ruckert C."/>
            <person name="Albersmeier A."/>
            <person name="Al-Dilaimi A."/>
            <person name="Niehaus K."/>
            <person name="Szczepanowski R."/>
            <person name="Kalinowski J."/>
        </authorList>
    </citation>
    <scope>NUCLEOTIDE SEQUENCE [LARGE SCALE GENOMIC DNA]</scope>
    <source>
        <strain evidence="1">YIM 70093</strain>
    </source>
</reference>
<dbReference type="EMBL" id="CP003697">
    <property type="protein sequence ID" value="AGF72872.1"/>
    <property type="molecule type" value="Genomic_DNA"/>
</dbReference>
<dbReference type="KEGG" id="chn:A605_09350"/>
<dbReference type="Proteomes" id="UP000011723">
    <property type="component" value="Chromosome"/>
</dbReference>